<dbReference type="AlphaFoldDB" id="A0A9N9MRW5"/>
<dbReference type="InterPro" id="IPR042185">
    <property type="entry name" value="Serpin_sf_2"/>
</dbReference>
<dbReference type="InterPro" id="IPR023795">
    <property type="entry name" value="Serpin_CS"/>
</dbReference>
<sequence length="747" mass="83433">MRTPILALVLSSVSFCYEGPWQPVVYDYYHIDLSELGGHPHFEVPHHHGGKTPIPRDAIVDVINELGIKLLAIHNERNENNIAISPYGAFSVLAALTEGLQGDAAHEILHAAHIPKDKHVLRVGLRDIHRHLKSYFIPEEGFLAGLTLNLNNVTLKSEYEDVLHFYGFDYASFNNALYPEPPTTKKPAESTTLETGLTISEEETTVTITEKTKEISTRVGGSSSERTIEDITTTTEFPITSVSSSLPTTTGETTTTQPQAATTTELFPTLKSITTTNEPSETTTEKSPATRTFTATTTTTIPSTAATETTTKISETTILITTPIETTTRISETTIETTTKIPETTTLITTPIETTTKISETTTPIETATKIPETTTLITTPIETTTKTPETTTIITTTETTKPPETTTIMTTPQDTETTTTTKLPPTTTETTTSPIRTTREVTTISMMPELTTEAPATDDQLLETTTPFFFGTTPEFQETPQNANYDFNYNNYDANNVPPVYDENNNVPETLDNFKRQTRSVVDYVIARFHDGNHHYDAVPPPRPQYIPQEPLTFAVYGKFRESGINFMKYDTVLPYFYVQNLNAMALSFPLDSSKYYLLLLLPVGDNGVDQLICDLRLHGNLRYIIDNLKLTHVVATIPSFMLKGYVTLTPALQRLGIRKIFEPRQADFSPMTNETDIYVTNIEQAVTVTIRNYLDPSSQRYKNFQQYPPVYFKADHPFLYFVIDSELHVALMVGKVINPLNSRIR</sequence>
<dbReference type="InterPro" id="IPR023796">
    <property type="entry name" value="Serpin_dom"/>
</dbReference>
<feature type="region of interest" description="Disordered" evidence="4">
    <location>
        <begin position="403"/>
        <end position="434"/>
    </location>
</feature>
<dbReference type="Gene3D" id="2.30.39.10">
    <property type="entry name" value="Alpha-1-antitrypsin, domain 1"/>
    <property type="match status" value="1"/>
</dbReference>
<dbReference type="Pfam" id="PF00079">
    <property type="entry name" value="Serpin"/>
    <property type="match status" value="1"/>
</dbReference>
<accession>A0A9N9MRW5</accession>
<dbReference type="PANTHER" id="PTHR11461">
    <property type="entry name" value="SERINE PROTEASE INHIBITOR, SERPIN"/>
    <property type="match status" value="1"/>
</dbReference>
<evidence type="ECO:0000313" key="8">
    <source>
        <dbReference type="Proteomes" id="UP001152799"/>
    </source>
</evidence>
<dbReference type="PROSITE" id="PS00284">
    <property type="entry name" value="SERPIN"/>
    <property type="match status" value="1"/>
</dbReference>
<feature type="signal peptide" evidence="5">
    <location>
        <begin position="1"/>
        <end position="18"/>
    </location>
</feature>
<dbReference type="GO" id="GO:0005615">
    <property type="term" value="C:extracellular space"/>
    <property type="evidence" value="ECO:0007669"/>
    <property type="project" value="InterPro"/>
</dbReference>
<dbReference type="InterPro" id="IPR042178">
    <property type="entry name" value="Serpin_sf_1"/>
</dbReference>
<dbReference type="InterPro" id="IPR036186">
    <property type="entry name" value="Serpin_sf"/>
</dbReference>
<evidence type="ECO:0000256" key="2">
    <source>
        <dbReference type="ARBA" id="ARBA00022900"/>
    </source>
</evidence>
<evidence type="ECO:0000256" key="4">
    <source>
        <dbReference type="SAM" id="MobiDB-lite"/>
    </source>
</evidence>
<keyword evidence="8" id="KW-1185">Reference proteome</keyword>
<evidence type="ECO:0000313" key="7">
    <source>
        <dbReference type="EMBL" id="CAG9768556.1"/>
    </source>
</evidence>
<reference evidence="7" key="1">
    <citation type="submission" date="2022-01" db="EMBL/GenBank/DDBJ databases">
        <authorList>
            <person name="King R."/>
        </authorList>
    </citation>
    <scope>NUCLEOTIDE SEQUENCE</scope>
</reference>
<keyword evidence="1" id="KW-0646">Protease inhibitor</keyword>
<dbReference type="SMART" id="SM00093">
    <property type="entry name" value="SERPIN"/>
    <property type="match status" value="1"/>
</dbReference>
<feature type="chain" id="PRO_5040174127" description="Serpin domain-containing protein" evidence="5">
    <location>
        <begin position="19"/>
        <end position="747"/>
    </location>
</feature>
<evidence type="ECO:0000256" key="3">
    <source>
        <dbReference type="RuleBase" id="RU000411"/>
    </source>
</evidence>
<evidence type="ECO:0000259" key="6">
    <source>
        <dbReference type="SMART" id="SM00093"/>
    </source>
</evidence>
<evidence type="ECO:0000256" key="1">
    <source>
        <dbReference type="ARBA" id="ARBA00022690"/>
    </source>
</evidence>
<dbReference type="EMBL" id="OU892281">
    <property type="protein sequence ID" value="CAG9768556.1"/>
    <property type="molecule type" value="Genomic_DNA"/>
</dbReference>
<dbReference type="Proteomes" id="UP001152799">
    <property type="component" value="Chromosome 5"/>
</dbReference>
<gene>
    <name evidence="7" type="ORF">CEUTPL_LOCUS9084</name>
</gene>
<feature type="domain" description="Serpin" evidence="6">
    <location>
        <begin position="68"/>
        <end position="741"/>
    </location>
</feature>
<dbReference type="GO" id="GO:0004867">
    <property type="term" value="F:serine-type endopeptidase inhibitor activity"/>
    <property type="evidence" value="ECO:0007669"/>
    <property type="project" value="UniProtKB-KW"/>
</dbReference>
<dbReference type="InterPro" id="IPR000215">
    <property type="entry name" value="Serpin_fam"/>
</dbReference>
<evidence type="ECO:0000256" key="5">
    <source>
        <dbReference type="SAM" id="SignalP"/>
    </source>
</evidence>
<proteinExistence type="inferred from homology"/>
<keyword evidence="2" id="KW-0722">Serine protease inhibitor</keyword>
<dbReference type="SUPFAM" id="SSF56574">
    <property type="entry name" value="Serpins"/>
    <property type="match status" value="2"/>
</dbReference>
<dbReference type="OrthoDB" id="8179360at2759"/>
<comment type="similarity">
    <text evidence="3">Belongs to the serpin family.</text>
</comment>
<dbReference type="Gene3D" id="3.30.497.10">
    <property type="entry name" value="Antithrombin, subunit I, domain 2"/>
    <property type="match status" value="2"/>
</dbReference>
<keyword evidence="5" id="KW-0732">Signal</keyword>
<protein>
    <recommendedName>
        <fullName evidence="6">Serpin domain-containing protein</fullName>
    </recommendedName>
</protein>
<organism evidence="7 8">
    <name type="scientific">Ceutorhynchus assimilis</name>
    <name type="common">cabbage seed weevil</name>
    <dbReference type="NCBI Taxonomy" id="467358"/>
    <lineage>
        <taxon>Eukaryota</taxon>
        <taxon>Metazoa</taxon>
        <taxon>Ecdysozoa</taxon>
        <taxon>Arthropoda</taxon>
        <taxon>Hexapoda</taxon>
        <taxon>Insecta</taxon>
        <taxon>Pterygota</taxon>
        <taxon>Neoptera</taxon>
        <taxon>Endopterygota</taxon>
        <taxon>Coleoptera</taxon>
        <taxon>Polyphaga</taxon>
        <taxon>Cucujiformia</taxon>
        <taxon>Curculionidae</taxon>
        <taxon>Ceutorhynchinae</taxon>
        <taxon>Ceutorhynchus</taxon>
    </lineage>
</organism>
<name>A0A9N9MRW5_9CUCU</name>
<dbReference type="PANTHER" id="PTHR11461:SF130">
    <property type="entry name" value="SERPIN 85F"/>
    <property type="match status" value="1"/>
</dbReference>